<comment type="caution">
    <text evidence="2">The sequence shown here is derived from an EMBL/GenBank/DDBJ whole genome shotgun (WGS) entry which is preliminary data.</text>
</comment>
<dbReference type="InterPro" id="IPR036361">
    <property type="entry name" value="SAP_dom_sf"/>
</dbReference>
<dbReference type="Gene3D" id="1.10.720.30">
    <property type="entry name" value="SAP domain"/>
    <property type="match status" value="1"/>
</dbReference>
<evidence type="ECO:0000256" key="1">
    <source>
        <dbReference type="SAM" id="MobiDB-lite"/>
    </source>
</evidence>
<feature type="compositionally biased region" description="Low complexity" evidence="1">
    <location>
        <begin position="40"/>
        <end position="50"/>
    </location>
</feature>
<accession>A0ABV9QM21</accession>
<reference evidence="3" key="1">
    <citation type="journal article" date="2019" name="Int. J. Syst. Evol. Microbiol.">
        <title>The Global Catalogue of Microorganisms (GCM) 10K type strain sequencing project: providing services to taxonomists for standard genome sequencing and annotation.</title>
        <authorList>
            <consortium name="The Broad Institute Genomics Platform"/>
            <consortium name="The Broad Institute Genome Sequencing Center for Infectious Disease"/>
            <person name="Wu L."/>
            <person name="Ma J."/>
        </authorList>
    </citation>
    <scope>NUCLEOTIDE SEQUENCE [LARGE SCALE GENOMIC DNA]</scope>
    <source>
        <strain evidence="3">CCUG 46385</strain>
    </source>
</reference>
<evidence type="ECO:0000313" key="2">
    <source>
        <dbReference type="EMBL" id="MFC4805452.1"/>
    </source>
</evidence>
<feature type="region of interest" description="Disordered" evidence="1">
    <location>
        <begin position="33"/>
        <end position="53"/>
    </location>
</feature>
<dbReference type="EMBL" id="JBHSHL010000051">
    <property type="protein sequence ID" value="MFC4805452.1"/>
    <property type="molecule type" value="Genomic_DNA"/>
</dbReference>
<sequence>MYRLQHLNIIIETENEIQKDRLIMQGYTLLDHREGEDTTSDNSSSEVVSSQDYKKYKAEELRKIATEKNLSVTEGMTKKELVELLEKSEKSEENESA</sequence>
<proteinExistence type="predicted"/>
<name>A0ABV9QM21_9FIRM</name>
<evidence type="ECO:0008006" key="4">
    <source>
        <dbReference type="Google" id="ProtNLM"/>
    </source>
</evidence>
<evidence type="ECO:0000313" key="3">
    <source>
        <dbReference type="Proteomes" id="UP001595916"/>
    </source>
</evidence>
<organism evidence="2 3">
    <name type="scientific">Filifactor villosus</name>
    <dbReference type="NCBI Taxonomy" id="29374"/>
    <lineage>
        <taxon>Bacteria</taxon>
        <taxon>Bacillati</taxon>
        <taxon>Bacillota</taxon>
        <taxon>Clostridia</taxon>
        <taxon>Peptostreptococcales</taxon>
        <taxon>Filifactoraceae</taxon>
        <taxon>Filifactor</taxon>
    </lineage>
</organism>
<dbReference type="RefSeq" id="WP_379789016.1">
    <property type="nucleotide sequence ID" value="NZ_JBHSHL010000051.1"/>
</dbReference>
<gene>
    <name evidence="2" type="ORF">ACFO4R_10255</name>
</gene>
<dbReference type="Proteomes" id="UP001595916">
    <property type="component" value="Unassembled WGS sequence"/>
</dbReference>
<protein>
    <recommendedName>
        <fullName evidence="4">Rho termination factor N-terminal domain-containing protein</fullName>
    </recommendedName>
</protein>
<keyword evidence="3" id="KW-1185">Reference proteome</keyword>